<evidence type="ECO:0000313" key="2">
    <source>
        <dbReference type="Proteomes" id="UP000596742"/>
    </source>
</evidence>
<gene>
    <name evidence="1" type="ORF">MGAL_10B082603</name>
</gene>
<accession>A0A8B6C2E5</accession>
<name>A0A8B6C2E5_MYTGA</name>
<proteinExistence type="predicted"/>
<dbReference type="EMBL" id="UYJE01001139">
    <property type="protein sequence ID" value="VDH99346.1"/>
    <property type="molecule type" value="Genomic_DNA"/>
</dbReference>
<keyword evidence="2" id="KW-1185">Reference proteome</keyword>
<dbReference type="AlphaFoldDB" id="A0A8B6C2E5"/>
<dbReference type="Pfam" id="PF13385">
    <property type="entry name" value="Laminin_G_3"/>
    <property type="match status" value="1"/>
</dbReference>
<protein>
    <recommendedName>
        <fullName evidence="3">Laminin G domain-containing protein</fullName>
    </recommendedName>
</protein>
<sequence length="401" mass="46731">MTAARNGPVPEYQWPLGNKSLLTETMSRVDFVREPVGLCYKFEKKPDQLPFDAMSFGQTSDDLKYLKTNIRDDSEFKNLSISMFVYPIGTPKGTLLHYVLGQEEKIRINFIMTHTVVSFRDEYANPTGLVAEEDLLKENEWNHLYIERQFESGRVKIYVNGEEKVNANDDFQKNIPMPTGGTVYLGNAVAKGASEDDQQFTGYITCFQIYTELVPKDNINEMWKNCLQKNWKYQPPVFYLISNENLKCVSSTPPTTPAPPPITNLVTRNILGIEKEWNEFRHQFNWKTSPRTTGYFMVKARDMKPSPFSFGIVNATDTRVCSSAVHAHRWLPVIFNGRTNCGLRYMPYVQFCLWRFGSRPRFKVLYCCKYRLTFLFTHVFVDKQRQMKTYVFHKNDIKHSY</sequence>
<dbReference type="InterPro" id="IPR013320">
    <property type="entry name" value="ConA-like_dom_sf"/>
</dbReference>
<dbReference type="SUPFAM" id="SSF49899">
    <property type="entry name" value="Concanavalin A-like lectins/glucanases"/>
    <property type="match status" value="1"/>
</dbReference>
<dbReference type="Proteomes" id="UP000596742">
    <property type="component" value="Unassembled WGS sequence"/>
</dbReference>
<comment type="caution">
    <text evidence="1">The sequence shown here is derived from an EMBL/GenBank/DDBJ whole genome shotgun (WGS) entry which is preliminary data.</text>
</comment>
<dbReference type="OrthoDB" id="6133027at2759"/>
<evidence type="ECO:0000313" key="1">
    <source>
        <dbReference type="EMBL" id="VDH99346.1"/>
    </source>
</evidence>
<evidence type="ECO:0008006" key="3">
    <source>
        <dbReference type="Google" id="ProtNLM"/>
    </source>
</evidence>
<reference evidence="1" key="1">
    <citation type="submission" date="2018-11" db="EMBL/GenBank/DDBJ databases">
        <authorList>
            <person name="Alioto T."/>
            <person name="Alioto T."/>
        </authorList>
    </citation>
    <scope>NUCLEOTIDE SEQUENCE</scope>
</reference>
<organism evidence="1 2">
    <name type="scientific">Mytilus galloprovincialis</name>
    <name type="common">Mediterranean mussel</name>
    <dbReference type="NCBI Taxonomy" id="29158"/>
    <lineage>
        <taxon>Eukaryota</taxon>
        <taxon>Metazoa</taxon>
        <taxon>Spiralia</taxon>
        <taxon>Lophotrochozoa</taxon>
        <taxon>Mollusca</taxon>
        <taxon>Bivalvia</taxon>
        <taxon>Autobranchia</taxon>
        <taxon>Pteriomorphia</taxon>
        <taxon>Mytilida</taxon>
        <taxon>Mytiloidea</taxon>
        <taxon>Mytilidae</taxon>
        <taxon>Mytilinae</taxon>
        <taxon>Mytilus</taxon>
    </lineage>
</organism>
<dbReference type="Gene3D" id="2.60.120.200">
    <property type="match status" value="1"/>
</dbReference>